<evidence type="ECO:0000313" key="2">
    <source>
        <dbReference type="Proteomes" id="UP000034947"/>
    </source>
</evidence>
<accession>A0A0F8WVG2</accession>
<proteinExistence type="predicted"/>
<keyword evidence="2" id="KW-1185">Reference proteome</keyword>
<organism evidence="1 2">
    <name type="scientific">Aspergillus ochraceoroseus</name>
    <dbReference type="NCBI Taxonomy" id="138278"/>
    <lineage>
        <taxon>Eukaryota</taxon>
        <taxon>Fungi</taxon>
        <taxon>Dikarya</taxon>
        <taxon>Ascomycota</taxon>
        <taxon>Pezizomycotina</taxon>
        <taxon>Eurotiomycetes</taxon>
        <taxon>Eurotiomycetidae</taxon>
        <taxon>Eurotiales</taxon>
        <taxon>Aspergillaceae</taxon>
        <taxon>Aspergillus</taxon>
        <taxon>Aspergillus subgen. Nidulantes</taxon>
    </lineage>
</organism>
<evidence type="ECO:0000313" key="1">
    <source>
        <dbReference type="EMBL" id="KKK15297.1"/>
    </source>
</evidence>
<name>A0A0F8WVG2_9EURO</name>
<comment type="caution">
    <text evidence="1">The sequence shown here is derived from an EMBL/GenBank/DDBJ whole genome shotgun (WGS) entry which is preliminary data.</text>
</comment>
<gene>
    <name evidence="1" type="ORF">AOCH_007655</name>
</gene>
<reference evidence="1 2" key="1">
    <citation type="submission" date="2015-02" db="EMBL/GenBank/DDBJ databases">
        <title>Draft Genome Sequences of Two Closely-Related Aflatoxigenic Aspergillus Species Obtained from the Cote d'Ivoire.</title>
        <authorList>
            <person name="Moore G.G."/>
            <person name="Beltz S.B."/>
            <person name="Mack B.M."/>
        </authorList>
    </citation>
    <scope>NUCLEOTIDE SEQUENCE [LARGE SCALE GENOMIC DNA]</scope>
    <source>
        <strain evidence="1 2">SRRC1432</strain>
    </source>
</reference>
<dbReference type="EMBL" id="JYKN01002752">
    <property type="protein sequence ID" value="KKK15297.1"/>
    <property type="molecule type" value="Genomic_DNA"/>
</dbReference>
<sequence>MHGPACTFITQGEVSSPKI</sequence>
<dbReference type="Proteomes" id="UP000034947">
    <property type="component" value="Unassembled WGS sequence"/>
</dbReference>
<dbReference type="AlphaFoldDB" id="A0A0F8WVG2"/>
<protein>
    <submittedName>
        <fullName evidence="1">Uncharacterized protein</fullName>
    </submittedName>
</protein>